<dbReference type="AlphaFoldDB" id="A0A2G9UUU3"/>
<dbReference type="Pfam" id="PF03098">
    <property type="entry name" value="An_peroxidase"/>
    <property type="match status" value="1"/>
</dbReference>
<gene>
    <name evidence="2" type="ORF">TELCIR_03976</name>
</gene>
<name>A0A2G9UUU3_TELCI</name>
<evidence type="ECO:0000256" key="1">
    <source>
        <dbReference type="ARBA" id="ARBA00022559"/>
    </source>
</evidence>
<dbReference type="InterPro" id="IPR019791">
    <property type="entry name" value="Haem_peroxidase_animal"/>
</dbReference>
<dbReference type="GO" id="GO:0020037">
    <property type="term" value="F:heme binding"/>
    <property type="evidence" value="ECO:0007669"/>
    <property type="project" value="InterPro"/>
</dbReference>
<dbReference type="PANTHER" id="PTHR11475">
    <property type="entry name" value="OXIDASE/PEROXIDASE"/>
    <property type="match status" value="1"/>
</dbReference>
<dbReference type="InterPro" id="IPR010255">
    <property type="entry name" value="Haem_peroxidase_sf"/>
</dbReference>
<dbReference type="PROSITE" id="PS50292">
    <property type="entry name" value="PEROXIDASE_3"/>
    <property type="match status" value="1"/>
</dbReference>
<evidence type="ECO:0000313" key="2">
    <source>
        <dbReference type="EMBL" id="PIO74021.1"/>
    </source>
</evidence>
<evidence type="ECO:0000313" key="3">
    <source>
        <dbReference type="Proteomes" id="UP000230423"/>
    </source>
</evidence>
<accession>A0A2G9UUU3</accession>
<organism evidence="2 3">
    <name type="scientific">Teladorsagia circumcincta</name>
    <name type="common">Brown stomach worm</name>
    <name type="synonym">Ostertagia circumcincta</name>
    <dbReference type="NCBI Taxonomy" id="45464"/>
    <lineage>
        <taxon>Eukaryota</taxon>
        <taxon>Metazoa</taxon>
        <taxon>Ecdysozoa</taxon>
        <taxon>Nematoda</taxon>
        <taxon>Chromadorea</taxon>
        <taxon>Rhabditida</taxon>
        <taxon>Rhabditina</taxon>
        <taxon>Rhabditomorpha</taxon>
        <taxon>Strongyloidea</taxon>
        <taxon>Trichostrongylidae</taxon>
        <taxon>Teladorsagia</taxon>
    </lineage>
</organism>
<dbReference type="GO" id="GO:0004601">
    <property type="term" value="F:peroxidase activity"/>
    <property type="evidence" value="ECO:0007669"/>
    <property type="project" value="UniProtKB-KW"/>
</dbReference>
<keyword evidence="1" id="KW-0560">Oxidoreductase</keyword>
<dbReference type="EMBL" id="KZ345346">
    <property type="protein sequence ID" value="PIO74021.1"/>
    <property type="molecule type" value="Genomic_DNA"/>
</dbReference>
<dbReference type="Gene3D" id="1.10.640.10">
    <property type="entry name" value="Haem peroxidase domain superfamily, animal type"/>
    <property type="match status" value="1"/>
</dbReference>
<proteinExistence type="predicted"/>
<sequence length="104" mass="11809">MMRAKTHAKQISQVSAVLLETTKLLVKGYRTHTGWCNNLKFPGYANAFSPLRHLLPPVYEDGFDAPRSRAKSGRPLPNPRRVRRFILFPISIRVDPSFESGACR</sequence>
<protein>
    <submittedName>
        <fullName evidence="2">Uncharacterized protein</fullName>
    </submittedName>
</protein>
<dbReference type="SUPFAM" id="SSF48113">
    <property type="entry name" value="Heme-dependent peroxidases"/>
    <property type="match status" value="1"/>
</dbReference>
<keyword evidence="3" id="KW-1185">Reference proteome</keyword>
<reference evidence="2 3" key="1">
    <citation type="submission" date="2015-09" db="EMBL/GenBank/DDBJ databases">
        <title>Draft genome of the parasitic nematode Teladorsagia circumcincta isolate WARC Sus (inbred).</title>
        <authorList>
            <person name="Mitreva M."/>
        </authorList>
    </citation>
    <scope>NUCLEOTIDE SEQUENCE [LARGE SCALE GENOMIC DNA]</scope>
    <source>
        <strain evidence="2 3">S</strain>
    </source>
</reference>
<dbReference type="Proteomes" id="UP000230423">
    <property type="component" value="Unassembled WGS sequence"/>
</dbReference>
<dbReference type="GO" id="GO:0006979">
    <property type="term" value="P:response to oxidative stress"/>
    <property type="evidence" value="ECO:0007669"/>
    <property type="project" value="InterPro"/>
</dbReference>
<keyword evidence="1" id="KW-0575">Peroxidase</keyword>
<dbReference type="PANTHER" id="PTHR11475:SF133">
    <property type="entry name" value="PEROXIDASE"/>
    <property type="match status" value="1"/>
</dbReference>
<dbReference type="InterPro" id="IPR037120">
    <property type="entry name" value="Haem_peroxidase_sf_animal"/>
</dbReference>
<dbReference type="OrthoDB" id="823504at2759"/>